<keyword evidence="2" id="KW-1185">Reference proteome</keyword>
<evidence type="ECO:0008006" key="3">
    <source>
        <dbReference type="Google" id="ProtNLM"/>
    </source>
</evidence>
<evidence type="ECO:0000313" key="1">
    <source>
        <dbReference type="EMBL" id="MDT0382429.1"/>
    </source>
</evidence>
<comment type="caution">
    <text evidence="1">The sequence shown here is derived from an EMBL/GenBank/DDBJ whole genome shotgun (WGS) entry which is preliminary data.</text>
</comment>
<sequence>MLRDVPLEERGPLEEPRAYQGRRSKLTRWFAATTGRNVWCVSTVHRDAAMLLDFDPGIECFQSHVARVRWHDDGGAGSSQPAFFARSGSGQRLALVHPSSSPQEREAVQVAAEAAGWTVREMAVPRGALCDALTLLAHFRAAEFADAEARRVLLEVFARPRLLAEGAAASGLGLAAMSRAWHLLWTGDLTFDWDAALTPMSMVWTSGKDTKR</sequence>
<protein>
    <recommendedName>
        <fullName evidence="3">TnsA-like heteromeric transposase endonuclease subunit</fullName>
    </recommendedName>
</protein>
<proteinExistence type="predicted"/>
<dbReference type="Proteomes" id="UP001183414">
    <property type="component" value="Unassembled WGS sequence"/>
</dbReference>
<dbReference type="EMBL" id="JAVREQ010000037">
    <property type="protein sequence ID" value="MDT0382429.1"/>
    <property type="molecule type" value="Genomic_DNA"/>
</dbReference>
<name>A0ABU2P0A3_9ACTN</name>
<evidence type="ECO:0000313" key="2">
    <source>
        <dbReference type="Proteomes" id="UP001183414"/>
    </source>
</evidence>
<reference evidence="2" key="1">
    <citation type="submission" date="2023-07" db="EMBL/GenBank/DDBJ databases">
        <title>30 novel species of actinomycetes from the DSMZ collection.</title>
        <authorList>
            <person name="Nouioui I."/>
        </authorList>
    </citation>
    <scope>NUCLEOTIDE SEQUENCE [LARGE SCALE GENOMIC DNA]</scope>
    <source>
        <strain evidence="2">DSM 42041</strain>
    </source>
</reference>
<accession>A0ABU2P0A3</accession>
<gene>
    <name evidence="1" type="ORF">RM572_27090</name>
</gene>
<dbReference type="RefSeq" id="WP_311676022.1">
    <property type="nucleotide sequence ID" value="NZ_JAVREQ010000037.1"/>
</dbReference>
<organism evidence="1 2">
    <name type="scientific">Streptomyces hazeniae</name>
    <dbReference type="NCBI Taxonomy" id="3075538"/>
    <lineage>
        <taxon>Bacteria</taxon>
        <taxon>Bacillati</taxon>
        <taxon>Actinomycetota</taxon>
        <taxon>Actinomycetes</taxon>
        <taxon>Kitasatosporales</taxon>
        <taxon>Streptomycetaceae</taxon>
        <taxon>Streptomyces</taxon>
    </lineage>
</organism>